<dbReference type="GO" id="GO:0004479">
    <property type="term" value="F:methionyl-tRNA formyltransferase activity"/>
    <property type="evidence" value="ECO:0007669"/>
    <property type="project" value="UniProtKB-EC"/>
</dbReference>
<sequence>MIIHSIRRRAVMPPEPGGCQHRIAWAYLQQTVARIRRFATSKTLAKETSEALRILFCGSDAFSCESLKALHAEHQRSKALVERLEVMVLPGKRVGRGFKKMAQVPCKELAQELGLTIHERKTFRDWTLPRDTNLVVAVSFGLFVPPRILSSAKYGGLNVHPSLLPHLRGPAPIHHAFLRGDRYTGVSLQTLDPKSFDHGTILAQTPAPGVPIQREQPFDELKHDLAVRGAAMLVQGLRDGVHVPPHESAGWAPPARRPAEGLQELVHAPKTTKADTEVDWTAWRADDWTRRLNVFGAVWMRGVVAGAAGRDAGAAATKRVLFTKGSAVSAEAVAQIHKEQLIRVMAARTDASKDVRVKVDASSGVCYFEDGQGAWIGVEKAKMEGEGEKLAVTALRTLFRDCS</sequence>
<dbReference type="EMBL" id="SPUK01000011">
    <property type="protein sequence ID" value="TQV93976.1"/>
    <property type="molecule type" value="Genomic_DNA"/>
</dbReference>
<dbReference type="SUPFAM" id="SSF53328">
    <property type="entry name" value="Formyltransferase"/>
    <property type="match status" value="1"/>
</dbReference>
<dbReference type="PANTHER" id="PTHR11138:SF5">
    <property type="entry name" value="METHIONYL-TRNA FORMYLTRANSFERASE, MITOCHONDRIAL"/>
    <property type="match status" value="1"/>
</dbReference>
<evidence type="ECO:0000259" key="2">
    <source>
        <dbReference type="Pfam" id="PF00551"/>
    </source>
</evidence>
<dbReference type="CDD" id="cd08646">
    <property type="entry name" value="FMT_core_Met-tRNA-FMT_N"/>
    <property type="match status" value="1"/>
</dbReference>
<gene>
    <name evidence="3" type="ORF">IF1G_07708</name>
</gene>
<dbReference type="PANTHER" id="PTHR11138">
    <property type="entry name" value="METHIONYL-TRNA FORMYLTRANSFERASE"/>
    <property type="match status" value="1"/>
</dbReference>
<comment type="caution">
    <text evidence="3">The sequence shown here is derived from an EMBL/GenBank/DDBJ whole genome shotgun (WGS) entry which is preliminary data.</text>
</comment>
<dbReference type="Gene3D" id="3.40.50.12230">
    <property type="match status" value="1"/>
</dbReference>
<feature type="domain" description="Formyl transferase N-terminal" evidence="2">
    <location>
        <begin position="53"/>
        <end position="227"/>
    </location>
</feature>
<dbReference type="InterPro" id="IPR036477">
    <property type="entry name" value="Formyl_transf_N_sf"/>
</dbReference>
<protein>
    <recommendedName>
        <fullName evidence="1">methionyl-tRNA formyltransferase</fullName>
        <ecNumber evidence="1">2.1.2.9</ecNumber>
    </recommendedName>
</protein>
<dbReference type="InterPro" id="IPR002376">
    <property type="entry name" value="Formyl_transf_N"/>
</dbReference>
<dbReference type="OrthoDB" id="10268103at2759"/>
<dbReference type="Pfam" id="PF00551">
    <property type="entry name" value="Formyl_trans_N"/>
    <property type="match status" value="1"/>
</dbReference>
<evidence type="ECO:0000313" key="3">
    <source>
        <dbReference type="EMBL" id="TQV93976.1"/>
    </source>
</evidence>
<proteinExistence type="predicted"/>
<name>A0A545UWZ2_9HYPO</name>
<evidence type="ECO:0000256" key="1">
    <source>
        <dbReference type="ARBA" id="ARBA00012261"/>
    </source>
</evidence>
<dbReference type="Proteomes" id="UP000315783">
    <property type="component" value="Unassembled WGS sequence"/>
</dbReference>
<keyword evidence="3" id="KW-0808">Transferase</keyword>
<evidence type="ECO:0000313" key="4">
    <source>
        <dbReference type="Proteomes" id="UP000315783"/>
    </source>
</evidence>
<dbReference type="EC" id="2.1.2.9" evidence="1"/>
<dbReference type="InterPro" id="IPR041711">
    <property type="entry name" value="Met-tRNA-FMT_N"/>
</dbReference>
<dbReference type="GO" id="GO:0005739">
    <property type="term" value="C:mitochondrion"/>
    <property type="evidence" value="ECO:0007669"/>
    <property type="project" value="TreeGrafter"/>
</dbReference>
<dbReference type="AlphaFoldDB" id="A0A545UWZ2"/>
<keyword evidence="4" id="KW-1185">Reference proteome</keyword>
<accession>A0A545UWZ2</accession>
<dbReference type="STRING" id="43265.A0A545UWZ2"/>
<reference evidence="3 4" key="1">
    <citation type="journal article" date="2019" name="Appl. Microbiol. Biotechnol.">
        <title>Genome sequence of Isaria javanica and comparative genome analysis insights into family S53 peptidase evolution in fungal entomopathogens.</title>
        <authorList>
            <person name="Lin R."/>
            <person name="Zhang X."/>
            <person name="Xin B."/>
            <person name="Zou M."/>
            <person name="Gao Y."/>
            <person name="Qin F."/>
            <person name="Hu Q."/>
            <person name="Xie B."/>
            <person name="Cheng X."/>
        </authorList>
    </citation>
    <scope>NUCLEOTIDE SEQUENCE [LARGE SCALE GENOMIC DNA]</scope>
    <source>
        <strain evidence="3 4">IJ1G</strain>
    </source>
</reference>
<organism evidence="3 4">
    <name type="scientific">Cordyceps javanica</name>
    <dbReference type="NCBI Taxonomy" id="43265"/>
    <lineage>
        <taxon>Eukaryota</taxon>
        <taxon>Fungi</taxon>
        <taxon>Dikarya</taxon>
        <taxon>Ascomycota</taxon>
        <taxon>Pezizomycotina</taxon>
        <taxon>Sordariomycetes</taxon>
        <taxon>Hypocreomycetidae</taxon>
        <taxon>Hypocreales</taxon>
        <taxon>Cordycipitaceae</taxon>
        <taxon>Cordyceps</taxon>
    </lineage>
</organism>